<accession>A0ABR4KAL5</accession>
<proteinExistence type="predicted"/>
<evidence type="ECO:0000313" key="2">
    <source>
        <dbReference type="Proteomes" id="UP001610444"/>
    </source>
</evidence>
<protein>
    <submittedName>
        <fullName evidence="1">Uncharacterized protein</fullName>
    </submittedName>
</protein>
<reference evidence="1 2" key="1">
    <citation type="submission" date="2024-07" db="EMBL/GenBank/DDBJ databases">
        <title>Section-level genome sequencing and comparative genomics of Aspergillus sections Usti and Cavernicolus.</title>
        <authorList>
            <consortium name="Lawrence Berkeley National Laboratory"/>
            <person name="Nybo J.L."/>
            <person name="Vesth T.C."/>
            <person name="Theobald S."/>
            <person name="Frisvad J.C."/>
            <person name="Larsen T.O."/>
            <person name="Kjaerboelling I."/>
            <person name="Rothschild-Mancinelli K."/>
            <person name="Lyhne E.K."/>
            <person name="Kogle M.E."/>
            <person name="Barry K."/>
            <person name="Clum A."/>
            <person name="Na H."/>
            <person name="Ledsgaard L."/>
            <person name="Lin J."/>
            <person name="Lipzen A."/>
            <person name="Kuo A."/>
            <person name="Riley R."/>
            <person name="Mondo S."/>
            <person name="LaButti K."/>
            <person name="Haridas S."/>
            <person name="Pangalinan J."/>
            <person name="Salamov A.A."/>
            <person name="Simmons B.A."/>
            <person name="Magnuson J.K."/>
            <person name="Chen J."/>
            <person name="Drula E."/>
            <person name="Henrissat B."/>
            <person name="Wiebenga A."/>
            <person name="Lubbers R.J."/>
            <person name="Gomes A.C."/>
            <person name="Macurrencykelacurrency M.R."/>
            <person name="Stajich J."/>
            <person name="Grigoriev I.V."/>
            <person name="Mortensen U.H."/>
            <person name="De vries R.P."/>
            <person name="Baker S.E."/>
            <person name="Andersen M.R."/>
        </authorList>
    </citation>
    <scope>NUCLEOTIDE SEQUENCE [LARGE SCALE GENOMIC DNA]</scope>
    <source>
        <strain evidence="1 2">CBS 756.74</strain>
    </source>
</reference>
<dbReference type="RefSeq" id="XP_070898720.1">
    <property type="nucleotide sequence ID" value="XM_071050104.1"/>
</dbReference>
<name>A0ABR4KAL5_9EURO</name>
<evidence type="ECO:0000313" key="1">
    <source>
        <dbReference type="EMBL" id="KAL2849333.1"/>
    </source>
</evidence>
<gene>
    <name evidence="1" type="ORF">BJX68DRAFT_97336</name>
</gene>
<dbReference type="Proteomes" id="UP001610444">
    <property type="component" value="Unassembled WGS sequence"/>
</dbReference>
<comment type="caution">
    <text evidence="1">The sequence shown here is derived from an EMBL/GenBank/DDBJ whole genome shotgun (WGS) entry which is preliminary data.</text>
</comment>
<dbReference type="EMBL" id="JBFXLR010000023">
    <property type="protein sequence ID" value="KAL2849333.1"/>
    <property type="molecule type" value="Genomic_DNA"/>
</dbReference>
<dbReference type="GeneID" id="98165268"/>
<sequence>MGKTALKPDGTFPTSHRIALDFLDGKMSKTEPPHELLREFLRLAPEQHTRRPWDNLLVPLANFIIGCYTSNKAVFEEATTRETFMTSGEVEELIQRAFLDVREDPGSNARLTRRQTIGSRKQYQDSLCAYTHVLVVVVHSRQLWKRMTRQKSWHQKS</sequence>
<organism evidence="1 2">
    <name type="scientific">Aspergillus pseudodeflectus</name>
    <dbReference type="NCBI Taxonomy" id="176178"/>
    <lineage>
        <taxon>Eukaryota</taxon>
        <taxon>Fungi</taxon>
        <taxon>Dikarya</taxon>
        <taxon>Ascomycota</taxon>
        <taxon>Pezizomycotina</taxon>
        <taxon>Eurotiomycetes</taxon>
        <taxon>Eurotiomycetidae</taxon>
        <taxon>Eurotiales</taxon>
        <taxon>Aspergillaceae</taxon>
        <taxon>Aspergillus</taxon>
        <taxon>Aspergillus subgen. Nidulantes</taxon>
    </lineage>
</organism>
<keyword evidence="2" id="KW-1185">Reference proteome</keyword>